<name>A0ABS1KNX4_9BACT</name>
<evidence type="ECO:0000313" key="3">
    <source>
        <dbReference type="Proteomes" id="UP000613030"/>
    </source>
</evidence>
<sequence>MKTKPVNPNDHDVKTPSTKGDKGNDRKFTSYDTSRKETGTPQKVREGNESAAQQERHRKQKEK</sequence>
<organism evidence="2 3">
    <name type="scientific">Chryseolinea lacunae</name>
    <dbReference type="NCBI Taxonomy" id="2801331"/>
    <lineage>
        <taxon>Bacteria</taxon>
        <taxon>Pseudomonadati</taxon>
        <taxon>Bacteroidota</taxon>
        <taxon>Cytophagia</taxon>
        <taxon>Cytophagales</taxon>
        <taxon>Fulvivirgaceae</taxon>
        <taxon>Chryseolinea</taxon>
    </lineage>
</organism>
<dbReference type="Proteomes" id="UP000613030">
    <property type="component" value="Unassembled WGS sequence"/>
</dbReference>
<proteinExistence type="predicted"/>
<reference evidence="2 3" key="1">
    <citation type="submission" date="2021-01" db="EMBL/GenBank/DDBJ databases">
        <title>Chryseolinea sp. Jin1 Genome sequencing and assembly.</title>
        <authorList>
            <person name="Kim I."/>
        </authorList>
    </citation>
    <scope>NUCLEOTIDE SEQUENCE [LARGE SCALE GENOMIC DNA]</scope>
    <source>
        <strain evidence="2 3">Jin1</strain>
    </source>
</reference>
<evidence type="ECO:0000313" key="2">
    <source>
        <dbReference type="EMBL" id="MBL0740392.1"/>
    </source>
</evidence>
<dbReference type="RefSeq" id="WP_202007652.1">
    <property type="nucleotide sequence ID" value="NZ_JAERRB010000001.1"/>
</dbReference>
<feature type="region of interest" description="Disordered" evidence="1">
    <location>
        <begin position="1"/>
        <end position="63"/>
    </location>
</feature>
<feature type="compositionally biased region" description="Basic and acidic residues" evidence="1">
    <location>
        <begin position="9"/>
        <end position="48"/>
    </location>
</feature>
<evidence type="ECO:0008006" key="4">
    <source>
        <dbReference type="Google" id="ProtNLM"/>
    </source>
</evidence>
<comment type="caution">
    <text evidence="2">The sequence shown here is derived from an EMBL/GenBank/DDBJ whole genome shotgun (WGS) entry which is preliminary data.</text>
</comment>
<gene>
    <name evidence="2" type="ORF">JI741_04145</name>
</gene>
<evidence type="ECO:0000256" key="1">
    <source>
        <dbReference type="SAM" id="MobiDB-lite"/>
    </source>
</evidence>
<protein>
    <recommendedName>
        <fullName evidence="4">Multidrug transporter</fullName>
    </recommendedName>
</protein>
<dbReference type="EMBL" id="JAERRB010000001">
    <property type="protein sequence ID" value="MBL0740392.1"/>
    <property type="molecule type" value="Genomic_DNA"/>
</dbReference>
<keyword evidence="3" id="KW-1185">Reference proteome</keyword>
<accession>A0ABS1KNX4</accession>